<feature type="region of interest" description="Disordered" evidence="1">
    <location>
        <begin position="546"/>
        <end position="613"/>
    </location>
</feature>
<dbReference type="RefSeq" id="XP_025360064.1">
    <property type="nucleotide sequence ID" value="XM_025509845.1"/>
</dbReference>
<dbReference type="GeneID" id="37031668"/>
<keyword evidence="2" id="KW-0472">Membrane</keyword>
<dbReference type="AlphaFoldDB" id="A0A316UJJ7"/>
<dbReference type="Proteomes" id="UP000245884">
    <property type="component" value="Unassembled WGS sequence"/>
</dbReference>
<feature type="compositionally biased region" description="Basic and acidic residues" evidence="1">
    <location>
        <begin position="308"/>
        <end position="319"/>
    </location>
</feature>
<sequence>MAVLRQHLVTRPAPIGACKPRERGQDCRAVQRLRSQQEQKQVSFLLSSSQHLRLDTTMRLPIALALATGLLALTLSSVCVNAAGLPALPRNVLPRDHDHGYGHGYNSDNLESRLTRPSAGGRSMLKNMVNALARTLFSTSLTTRGTNTTTGAVLPPPGGNTNLDPKVGGGSPSSGGGGRRKRTPTSEEEREIFDHGKDTVAVAQPRSAHTDDLPSGSATHMERDGSEDEVETRGAPTRPPPPNNPAQGNETLRNQGSPGWPGERRSVNALDGEGDGGGLQPRAKSWAPPEKNKGPENEKPPKKKQPPRRRDYEHGDMRRGLIGYRPPKVKKPTNGSSTNEGVHEPRDEVEARGTINTGNDKGPPKNAGGKVKRVNTQPRGSASGSGGPPKKAPPTNVHPPNKGGPHHTRDETKTRGNDPGLKLAKTTNHFTPTVGPSHPPRDQIDLESETRSDIVISGPPKVTPGPVDPGKRKRGGNYGAGTKANGEGEGGLRVVPRSPSTVVEVGEVETREPPNVFGKPAIGHRSKMVTMARLNVFDVAVKPVESKRGTSYHAKPESVALGERETGKTGNPGNGYGPPKHHGRGALVARGDDEEKKPRANKDCPPDNPRCIG</sequence>
<protein>
    <submittedName>
        <fullName evidence="3">Uncharacterized protein</fullName>
    </submittedName>
</protein>
<feature type="compositionally biased region" description="Basic and acidic residues" evidence="1">
    <location>
        <begin position="590"/>
        <end position="605"/>
    </location>
</feature>
<feature type="region of interest" description="Disordered" evidence="1">
    <location>
        <begin position="99"/>
        <end position="121"/>
    </location>
</feature>
<evidence type="ECO:0000256" key="1">
    <source>
        <dbReference type="SAM" id="MobiDB-lite"/>
    </source>
</evidence>
<feature type="compositionally biased region" description="Basic and acidic residues" evidence="1">
    <location>
        <begin position="184"/>
        <end position="198"/>
    </location>
</feature>
<feature type="compositionally biased region" description="Gly residues" evidence="1">
    <location>
        <begin position="167"/>
        <end position="177"/>
    </location>
</feature>
<keyword evidence="2" id="KW-1133">Transmembrane helix</keyword>
<feature type="transmembrane region" description="Helical" evidence="2">
    <location>
        <begin position="62"/>
        <end position="85"/>
    </location>
</feature>
<feature type="compositionally biased region" description="Basic and acidic residues" evidence="1">
    <location>
        <begin position="290"/>
        <end position="300"/>
    </location>
</feature>
<feature type="compositionally biased region" description="Basic and acidic residues" evidence="1">
    <location>
        <begin position="341"/>
        <end position="351"/>
    </location>
</feature>
<gene>
    <name evidence="3" type="ORF">BDZ90DRAFT_75758</name>
</gene>
<evidence type="ECO:0000313" key="3">
    <source>
        <dbReference type="EMBL" id="PWN25452.1"/>
    </source>
</evidence>
<keyword evidence="2" id="KW-0812">Transmembrane</keyword>
<feature type="compositionally biased region" description="Basic and acidic residues" evidence="1">
    <location>
        <begin position="439"/>
        <end position="452"/>
    </location>
</feature>
<keyword evidence="4" id="KW-1185">Reference proteome</keyword>
<dbReference type="EMBL" id="KZ819676">
    <property type="protein sequence ID" value="PWN25452.1"/>
    <property type="molecule type" value="Genomic_DNA"/>
</dbReference>
<proteinExistence type="predicted"/>
<evidence type="ECO:0000313" key="4">
    <source>
        <dbReference type="Proteomes" id="UP000245884"/>
    </source>
</evidence>
<name>A0A316UJJ7_9BASI</name>
<feature type="compositionally biased region" description="Low complexity" evidence="1">
    <location>
        <begin position="140"/>
        <end position="150"/>
    </location>
</feature>
<feature type="compositionally biased region" description="Basic and acidic residues" evidence="1">
    <location>
        <begin position="407"/>
        <end position="416"/>
    </location>
</feature>
<reference evidence="3 4" key="1">
    <citation type="journal article" date="2018" name="Mol. Biol. Evol.">
        <title>Broad Genomic Sampling Reveals a Smut Pathogenic Ancestry of the Fungal Clade Ustilaginomycotina.</title>
        <authorList>
            <person name="Kijpornyongpan T."/>
            <person name="Mondo S.J."/>
            <person name="Barry K."/>
            <person name="Sandor L."/>
            <person name="Lee J."/>
            <person name="Lipzen A."/>
            <person name="Pangilinan J."/>
            <person name="LaButti K."/>
            <person name="Hainaut M."/>
            <person name="Henrissat B."/>
            <person name="Grigoriev I.V."/>
            <person name="Spatafora J.W."/>
            <person name="Aime M.C."/>
        </authorList>
    </citation>
    <scope>NUCLEOTIDE SEQUENCE [LARGE SCALE GENOMIC DNA]</scope>
    <source>
        <strain evidence="3 4">MCA 5214</strain>
    </source>
</reference>
<organism evidence="3 4">
    <name type="scientific">Jaminaea rosea</name>
    <dbReference type="NCBI Taxonomy" id="1569628"/>
    <lineage>
        <taxon>Eukaryota</taxon>
        <taxon>Fungi</taxon>
        <taxon>Dikarya</taxon>
        <taxon>Basidiomycota</taxon>
        <taxon>Ustilaginomycotina</taxon>
        <taxon>Exobasidiomycetes</taxon>
        <taxon>Microstromatales</taxon>
        <taxon>Microstromatales incertae sedis</taxon>
        <taxon>Jaminaea</taxon>
    </lineage>
</organism>
<accession>A0A316UJJ7</accession>
<feature type="region of interest" description="Disordered" evidence="1">
    <location>
        <begin position="140"/>
        <end position="521"/>
    </location>
</feature>
<evidence type="ECO:0000256" key="2">
    <source>
        <dbReference type="SAM" id="Phobius"/>
    </source>
</evidence>